<gene>
    <name evidence="3" type="ORF">ESW18_04760</name>
    <name evidence="2" type="ORF">LV84_03715</name>
</gene>
<dbReference type="Proteomes" id="UP000249115">
    <property type="component" value="Unassembled WGS sequence"/>
</dbReference>
<reference evidence="3 5" key="2">
    <citation type="submission" date="2019-08" db="EMBL/GenBank/DDBJ databases">
        <title>Genome of Algoriphagus ratkowskyi IC026.</title>
        <authorList>
            <person name="Bowman J.P."/>
        </authorList>
    </citation>
    <scope>NUCLEOTIDE SEQUENCE [LARGE SCALE GENOMIC DNA]</scope>
    <source>
        <strain evidence="3 5">IC026</strain>
    </source>
</reference>
<dbReference type="OrthoDB" id="892296at2"/>
<dbReference type="AlphaFoldDB" id="A0A2W7QSH7"/>
<dbReference type="EMBL" id="QKZU01000018">
    <property type="protein sequence ID" value="PZX51558.1"/>
    <property type="molecule type" value="Genomic_DNA"/>
</dbReference>
<evidence type="ECO:0000313" key="3">
    <source>
        <dbReference type="EMBL" id="TXD78836.1"/>
    </source>
</evidence>
<dbReference type="RefSeq" id="WP_086498816.1">
    <property type="nucleotide sequence ID" value="NZ_MSSV01000002.1"/>
</dbReference>
<evidence type="ECO:0000259" key="1">
    <source>
        <dbReference type="Pfam" id="PF03168"/>
    </source>
</evidence>
<dbReference type="EMBL" id="VORV01000003">
    <property type="protein sequence ID" value="TXD78836.1"/>
    <property type="molecule type" value="Genomic_DNA"/>
</dbReference>
<feature type="domain" description="Late embryogenesis abundant protein LEA-2 subgroup" evidence="1">
    <location>
        <begin position="191"/>
        <end position="270"/>
    </location>
</feature>
<keyword evidence="5" id="KW-1185">Reference proteome</keyword>
<dbReference type="Proteomes" id="UP000321927">
    <property type="component" value="Unassembled WGS sequence"/>
</dbReference>
<dbReference type="Gene3D" id="2.60.40.1820">
    <property type="match status" value="2"/>
</dbReference>
<comment type="caution">
    <text evidence="2">The sequence shown here is derived from an EMBL/GenBank/DDBJ whole genome shotgun (WGS) entry which is preliminary data.</text>
</comment>
<evidence type="ECO:0000313" key="5">
    <source>
        <dbReference type="Proteomes" id="UP000321927"/>
    </source>
</evidence>
<evidence type="ECO:0000313" key="2">
    <source>
        <dbReference type="EMBL" id="PZX51558.1"/>
    </source>
</evidence>
<protein>
    <submittedName>
        <fullName evidence="3">LEA type 2 family protein</fullName>
    </submittedName>
    <submittedName>
        <fullName evidence="2">LEA14-like dessication related protein</fullName>
    </submittedName>
</protein>
<accession>A0A2W7QSH7</accession>
<dbReference type="SUPFAM" id="SSF117070">
    <property type="entry name" value="LEA14-like"/>
    <property type="match status" value="2"/>
</dbReference>
<dbReference type="PANTHER" id="PTHR31459:SF2">
    <property type="entry name" value="OS03G0843300 PROTEIN"/>
    <property type="match status" value="1"/>
</dbReference>
<reference evidence="2 4" key="1">
    <citation type="submission" date="2018-06" db="EMBL/GenBank/DDBJ databases">
        <title>Genomic Encyclopedia of Archaeal and Bacterial Type Strains, Phase II (KMG-II): from individual species to whole genera.</title>
        <authorList>
            <person name="Goeker M."/>
        </authorList>
    </citation>
    <scope>NUCLEOTIDE SEQUENCE [LARGE SCALE GENOMIC DNA]</scope>
    <source>
        <strain evidence="2 4">DSM 22686</strain>
    </source>
</reference>
<feature type="domain" description="Late embryogenesis abundant protein LEA-2 subgroup" evidence="1">
    <location>
        <begin position="65"/>
        <end position="157"/>
    </location>
</feature>
<organism evidence="2 4">
    <name type="scientific">Algoriphagus ratkowskyi</name>
    <dbReference type="NCBI Taxonomy" id="57028"/>
    <lineage>
        <taxon>Bacteria</taxon>
        <taxon>Pseudomonadati</taxon>
        <taxon>Bacteroidota</taxon>
        <taxon>Cytophagia</taxon>
        <taxon>Cytophagales</taxon>
        <taxon>Cyclobacteriaceae</taxon>
        <taxon>Algoriphagus</taxon>
    </lineage>
</organism>
<sequence>MKAKRIVLVLLALILLPIVVFFALQFYHYSKNESPYRTLLIPRLEIGIVEISNLGSDEINMDEKLLIHNPLPFNFTADSLQYKLFIGDVEVIKSTYTKSLLIRKWNSTWIDLPVTINNEKLLATLAKADQLGKDSVLYRIQTTFHTHIPFKKKFEIDTEKLLPLFYIPTARLKEVSHDSLNLKGVTLFLKVMIGNRNKFPFQLKDLKYKFSLGGHPWITGAELGAIDIKQQDSTELLLPLRISFSHIFKSLGPLISKGGKVEYKLSMDLNLVSDNNAIKNSQVTVNDTGTLKELIKLAKDEKNKEKERQ</sequence>
<name>A0A2W7QSH7_9BACT</name>
<dbReference type="InterPro" id="IPR045043">
    <property type="entry name" value="Lea14-like"/>
</dbReference>
<evidence type="ECO:0000313" key="4">
    <source>
        <dbReference type="Proteomes" id="UP000249115"/>
    </source>
</evidence>
<dbReference type="Pfam" id="PF03168">
    <property type="entry name" value="LEA_2"/>
    <property type="match status" value="2"/>
</dbReference>
<dbReference type="InterPro" id="IPR004864">
    <property type="entry name" value="LEA_2"/>
</dbReference>
<dbReference type="PANTHER" id="PTHR31459">
    <property type="match status" value="1"/>
</dbReference>
<proteinExistence type="predicted"/>